<dbReference type="SMART" id="SM00852">
    <property type="entry name" value="MoCF_biosynth"/>
    <property type="match status" value="1"/>
</dbReference>
<evidence type="ECO:0000259" key="1">
    <source>
        <dbReference type="SMART" id="SM00852"/>
    </source>
</evidence>
<dbReference type="PANTHER" id="PTHR13939:SF0">
    <property type="entry name" value="NMN AMIDOHYDROLASE-LIKE PROTEIN YFAY"/>
    <property type="match status" value="1"/>
</dbReference>
<evidence type="ECO:0000313" key="2">
    <source>
        <dbReference type="EMBL" id="MBP1986954.1"/>
    </source>
</evidence>
<dbReference type="EMBL" id="JAGGLC010000003">
    <property type="protein sequence ID" value="MBP1986954.1"/>
    <property type="molecule type" value="Genomic_DNA"/>
</dbReference>
<protein>
    <submittedName>
        <fullName evidence="2">Molybdenum cofactor synthesis domain-containing protein</fullName>
    </submittedName>
</protein>
<organism evidence="2 3">
    <name type="scientific">Halolamina salifodinae</name>
    <dbReference type="NCBI Taxonomy" id="1202767"/>
    <lineage>
        <taxon>Archaea</taxon>
        <taxon>Methanobacteriati</taxon>
        <taxon>Methanobacteriota</taxon>
        <taxon>Stenosarchaea group</taxon>
        <taxon>Halobacteria</taxon>
        <taxon>Halobacteriales</taxon>
        <taxon>Haloferacaceae</taxon>
    </lineage>
</organism>
<keyword evidence="3" id="KW-1185">Reference proteome</keyword>
<dbReference type="RefSeq" id="WP_209491247.1">
    <property type="nucleotide sequence ID" value="NZ_JAGGLC010000003.1"/>
</dbReference>
<proteinExistence type="predicted"/>
<feature type="domain" description="MoaB/Mog" evidence="1">
    <location>
        <begin position="4"/>
        <end position="176"/>
    </location>
</feature>
<dbReference type="InterPro" id="IPR001453">
    <property type="entry name" value="MoaB/Mog_dom"/>
</dbReference>
<dbReference type="InterPro" id="IPR036425">
    <property type="entry name" value="MoaB/Mog-like_dom_sf"/>
</dbReference>
<gene>
    <name evidence="2" type="ORF">J2753_001452</name>
</gene>
<dbReference type="OrthoDB" id="372037at2157"/>
<dbReference type="InterPro" id="IPR050101">
    <property type="entry name" value="CinA"/>
</dbReference>
<comment type="caution">
    <text evidence="2">The sequence shown here is derived from an EMBL/GenBank/DDBJ whole genome shotgun (WGS) entry which is preliminary data.</text>
</comment>
<dbReference type="Gene3D" id="3.40.980.10">
    <property type="entry name" value="MoaB/Mog-like domain"/>
    <property type="match status" value="1"/>
</dbReference>
<sequence length="251" mass="26668">MDVAIVTVGDEILAGDTRNTNAERLARRLNERGASVVRMLTIPDDAALIAEYVADWSAQFDAVVVGGGLGGTHDDVTMDAVARAFDRELVLGPEVRQDLLESMAAYEAVDLADLDPADVDLDFEAWGATPEGARPLLNPEGLCPGCVLENVYVLPGPPAEFESMFETVAAEFGGDAVSESLETTAPEASLTDTLGAFREAFDLVVGSYPSSEGNNRLKVTGTDPEEVREGVDWLRERVATPEAGPKPDAAE</sequence>
<reference evidence="2" key="1">
    <citation type="submission" date="2021-03" db="EMBL/GenBank/DDBJ databases">
        <title>Genomic Encyclopedia of Type Strains, Phase IV (KMG-IV): sequencing the most valuable type-strain genomes for metagenomic binning, comparative biology and taxonomic classification.</title>
        <authorList>
            <person name="Goeker M."/>
        </authorList>
    </citation>
    <scope>NUCLEOTIDE SEQUENCE</scope>
    <source>
        <strain evidence="2">DSM 26232</strain>
    </source>
</reference>
<accession>A0A8T4GZH9</accession>
<name>A0A8T4GZH9_9EURY</name>
<dbReference type="SUPFAM" id="SSF53218">
    <property type="entry name" value="Molybdenum cofactor biosynthesis proteins"/>
    <property type="match status" value="1"/>
</dbReference>
<dbReference type="Pfam" id="PF00994">
    <property type="entry name" value="MoCF_biosynth"/>
    <property type="match status" value="1"/>
</dbReference>
<evidence type="ECO:0000313" key="3">
    <source>
        <dbReference type="Proteomes" id="UP000823736"/>
    </source>
</evidence>
<dbReference type="PANTHER" id="PTHR13939">
    <property type="entry name" value="NICOTINAMIDE-NUCLEOTIDE AMIDOHYDROLASE PNCC"/>
    <property type="match status" value="1"/>
</dbReference>
<dbReference type="AlphaFoldDB" id="A0A8T4GZH9"/>
<dbReference type="Proteomes" id="UP000823736">
    <property type="component" value="Unassembled WGS sequence"/>
</dbReference>